<name>A0A085WJR7_9BACT</name>
<evidence type="ECO:0000313" key="1">
    <source>
        <dbReference type="EMBL" id="KFE67930.1"/>
    </source>
</evidence>
<dbReference type="RefSeq" id="WP_044188288.1">
    <property type="nucleotide sequence ID" value="NZ_JMCB01000006.1"/>
</dbReference>
<evidence type="ECO:0008006" key="3">
    <source>
        <dbReference type="Google" id="ProtNLM"/>
    </source>
</evidence>
<organism evidence="1 2">
    <name type="scientific">Hyalangium minutum</name>
    <dbReference type="NCBI Taxonomy" id="394096"/>
    <lineage>
        <taxon>Bacteria</taxon>
        <taxon>Pseudomonadati</taxon>
        <taxon>Myxococcota</taxon>
        <taxon>Myxococcia</taxon>
        <taxon>Myxococcales</taxon>
        <taxon>Cystobacterineae</taxon>
        <taxon>Archangiaceae</taxon>
        <taxon>Hyalangium</taxon>
    </lineage>
</organism>
<dbReference type="STRING" id="394096.DB31_7167"/>
<accession>A0A085WJR7</accession>
<gene>
    <name evidence="1" type="ORF">DB31_7167</name>
</gene>
<dbReference type="OrthoDB" id="5380756at2"/>
<evidence type="ECO:0000313" key="2">
    <source>
        <dbReference type="Proteomes" id="UP000028725"/>
    </source>
</evidence>
<comment type="caution">
    <text evidence="1">The sequence shown here is derived from an EMBL/GenBank/DDBJ whole genome shotgun (WGS) entry which is preliminary data.</text>
</comment>
<dbReference type="Proteomes" id="UP000028725">
    <property type="component" value="Unassembled WGS sequence"/>
</dbReference>
<reference evidence="1 2" key="1">
    <citation type="submission" date="2014-04" db="EMBL/GenBank/DDBJ databases">
        <title>Genome assembly of Hyalangium minutum DSM 14724.</title>
        <authorList>
            <person name="Sharma G."/>
            <person name="Subramanian S."/>
        </authorList>
    </citation>
    <scope>NUCLEOTIDE SEQUENCE [LARGE SCALE GENOMIC DNA]</scope>
    <source>
        <strain evidence="1 2">DSM 14724</strain>
    </source>
</reference>
<keyword evidence="2" id="KW-1185">Reference proteome</keyword>
<dbReference type="EMBL" id="JMCB01000006">
    <property type="protein sequence ID" value="KFE67930.1"/>
    <property type="molecule type" value="Genomic_DNA"/>
</dbReference>
<dbReference type="AlphaFoldDB" id="A0A085WJR7"/>
<proteinExistence type="predicted"/>
<protein>
    <recommendedName>
        <fullName evidence="3">4-vinyl reductase 4VR domain-containing protein</fullName>
    </recommendedName>
</protein>
<sequence>MIPFSEFKGIEVSGRNVMGLVHAFGQFKSIASQILLAEGIGQKGPDGMVEVQPEAWYPFDAFLRAFARASQHMGDSVLHQIGVSVMKNVEWLPSVKDVKSMMETMDAGYHLHHRKNGRPMWNSATGRLQEGIGHYKWKQRPDGAMEVESNNPYPCAFDKGMLFGGLRRLHAVGSVVHDETHPCRKRGHPSCVYVVKG</sequence>